<keyword evidence="3" id="KW-1185">Reference proteome</keyword>
<name>A0ABP6L022_9ACTN</name>
<evidence type="ECO:0000313" key="2">
    <source>
        <dbReference type="EMBL" id="GAA3025598.1"/>
    </source>
</evidence>
<dbReference type="InterPro" id="IPR054343">
    <property type="entry name" value="TY-Chap_M"/>
</dbReference>
<proteinExistence type="predicted"/>
<comment type="caution">
    <text evidence="2">The sequence shown here is derived from an EMBL/GenBank/DDBJ whole genome shotgun (WGS) entry which is preliminary data.</text>
</comment>
<organism evidence="2 3">
    <name type="scientific">Gordonia defluvii</name>
    <dbReference type="NCBI Taxonomy" id="283718"/>
    <lineage>
        <taxon>Bacteria</taxon>
        <taxon>Bacillati</taxon>
        <taxon>Actinomycetota</taxon>
        <taxon>Actinomycetes</taxon>
        <taxon>Mycobacteriales</taxon>
        <taxon>Gordoniaceae</taxon>
        <taxon>Gordonia</taxon>
    </lineage>
</organism>
<gene>
    <name evidence="2" type="ORF">GCM10010528_04380</name>
</gene>
<feature type="domain" description="TY-Chap central" evidence="1">
    <location>
        <begin position="39"/>
        <end position="163"/>
    </location>
</feature>
<accession>A0ABP6L022</accession>
<evidence type="ECO:0000259" key="1">
    <source>
        <dbReference type="Pfam" id="PF22551"/>
    </source>
</evidence>
<protein>
    <recommendedName>
        <fullName evidence="1">TY-Chap central domain-containing protein</fullName>
    </recommendedName>
</protein>
<evidence type="ECO:0000313" key="3">
    <source>
        <dbReference type="Proteomes" id="UP001501035"/>
    </source>
</evidence>
<dbReference type="RefSeq" id="WP_290714298.1">
    <property type="nucleotide sequence ID" value="NZ_BAAAVS010000002.1"/>
</dbReference>
<dbReference type="EMBL" id="BAAAVS010000002">
    <property type="protein sequence ID" value="GAA3025598.1"/>
    <property type="molecule type" value="Genomic_DNA"/>
</dbReference>
<dbReference type="Proteomes" id="UP001501035">
    <property type="component" value="Unassembled WGS sequence"/>
</dbReference>
<sequence length="167" mass="19124">MRREDQRPDRDSDKLWEEFDAERTTVDTGELAQLSTNRDELIRLVGDALTEKFGERPAVDDDRDFVLHHMGQPVWIRVHADFPAITIMARVGHGVYSRRATEVELGILNRTATFSRWSLAGRDVWQETAMVALPFVPLHLSVLIDRFLQTMTSTRDDLAYRTGAKVA</sequence>
<reference evidence="3" key="1">
    <citation type="journal article" date="2019" name="Int. J. Syst. Evol. Microbiol.">
        <title>The Global Catalogue of Microorganisms (GCM) 10K type strain sequencing project: providing services to taxonomists for standard genome sequencing and annotation.</title>
        <authorList>
            <consortium name="The Broad Institute Genomics Platform"/>
            <consortium name="The Broad Institute Genome Sequencing Center for Infectious Disease"/>
            <person name="Wu L."/>
            <person name="Ma J."/>
        </authorList>
    </citation>
    <scope>NUCLEOTIDE SEQUENCE [LARGE SCALE GENOMIC DNA]</scope>
    <source>
        <strain evidence="3">JCM 14234</strain>
    </source>
</reference>
<dbReference type="Pfam" id="PF22551">
    <property type="entry name" value="TY-Chap1"/>
    <property type="match status" value="1"/>
</dbReference>